<sequence>MSEDIRESEKSRPDAFVPQPAKNRHRGRWQGDRRASRNNLARTDHLFAINQRASVRHPIQTLKATCPLVHARMELIGNLFEDIPPTLPGEVVEELIRARHARIERILSHGQSSPETGWYDQDEHEWVLVLQGAGRLLFDDQREVLLNPGDHLLIPAHCRHRVVWTDPEQVTLWLAVFFREIEGAPPHHEGAA</sequence>
<evidence type="ECO:0000259" key="2">
    <source>
        <dbReference type="Pfam" id="PF07883"/>
    </source>
</evidence>
<evidence type="ECO:0000256" key="1">
    <source>
        <dbReference type="SAM" id="MobiDB-lite"/>
    </source>
</evidence>
<feature type="region of interest" description="Disordered" evidence="1">
    <location>
        <begin position="1"/>
        <end position="35"/>
    </location>
</feature>
<feature type="domain" description="Cupin type-2" evidence="2">
    <location>
        <begin position="118"/>
        <end position="176"/>
    </location>
</feature>
<dbReference type="Gene3D" id="2.60.120.10">
    <property type="entry name" value="Jelly Rolls"/>
    <property type="match status" value="1"/>
</dbReference>
<dbReference type="InterPro" id="IPR014710">
    <property type="entry name" value="RmlC-like_jellyroll"/>
</dbReference>
<dbReference type="InterPro" id="IPR011051">
    <property type="entry name" value="RmlC_Cupin_sf"/>
</dbReference>
<reference evidence="3 4" key="1">
    <citation type="journal article" date="2023" name="Microorganisms">
        <title>Thiorhodovibrio frisius and Trv. litoralis spp. nov., Two Novel Members from a Clade of Fastidious Purple Sulfur Bacteria That Exhibit Unique Red-Shifted Light-Harvesting Capabilities.</title>
        <authorList>
            <person name="Methner A."/>
            <person name="Kuzyk S.B."/>
            <person name="Petersen J."/>
            <person name="Bauer S."/>
            <person name="Brinkmann H."/>
            <person name="Sichau K."/>
            <person name="Wanner G."/>
            <person name="Wolf J."/>
            <person name="Neumann-Schaal M."/>
            <person name="Henke P."/>
            <person name="Tank M."/>
            <person name="Sproer C."/>
            <person name="Bunk B."/>
            <person name="Overmann J."/>
        </authorList>
    </citation>
    <scope>NUCLEOTIDE SEQUENCE [LARGE SCALE GENOMIC DNA]</scope>
    <source>
        <strain evidence="3 4">DSM 6702</strain>
    </source>
</reference>
<evidence type="ECO:0000313" key="3">
    <source>
        <dbReference type="EMBL" id="WPL15760.1"/>
    </source>
</evidence>
<accession>A0ABZ0S8D9</accession>
<dbReference type="Pfam" id="PF07883">
    <property type="entry name" value="Cupin_2"/>
    <property type="match status" value="1"/>
</dbReference>
<name>A0ABZ0S8D9_9GAMM</name>
<feature type="compositionally biased region" description="Basic and acidic residues" evidence="1">
    <location>
        <begin position="1"/>
        <end position="13"/>
    </location>
</feature>
<dbReference type="EMBL" id="CP121472">
    <property type="protein sequence ID" value="WPL15760.1"/>
    <property type="molecule type" value="Genomic_DNA"/>
</dbReference>
<keyword evidence="4" id="KW-1185">Reference proteome</keyword>
<protein>
    <submittedName>
        <fullName evidence="3">Nif11 domain/cupin domain protein</fullName>
    </submittedName>
</protein>
<dbReference type="Proteomes" id="UP001432180">
    <property type="component" value="Chromosome"/>
</dbReference>
<gene>
    <name evidence="3" type="ORF">Thiowin_00677</name>
</gene>
<dbReference type="CDD" id="cd06981">
    <property type="entry name" value="cupin_reut_a1446"/>
    <property type="match status" value="1"/>
</dbReference>
<proteinExistence type="predicted"/>
<evidence type="ECO:0000313" key="4">
    <source>
        <dbReference type="Proteomes" id="UP001432180"/>
    </source>
</evidence>
<organism evidence="3 4">
    <name type="scientific">Thiorhodovibrio winogradskyi</name>
    <dbReference type="NCBI Taxonomy" id="77007"/>
    <lineage>
        <taxon>Bacteria</taxon>
        <taxon>Pseudomonadati</taxon>
        <taxon>Pseudomonadota</taxon>
        <taxon>Gammaproteobacteria</taxon>
        <taxon>Chromatiales</taxon>
        <taxon>Chromatiaceae</taxon>
        <taxon>Thiorhodovibrio</taxon>
    </lineage>
</organism>
<dbReference type="InterPro" id="IPR013096">
    <property type="entry name" value="Cupin_2"/>
</dbReference>
<dbReference type="SUPFAM" id="SSF51182">
    <property type="entry name" value="RmlC-like cupins"/>
    <property type="match status" value="1"/>
</dbReference>